<reference evidence="2 3" key="1">
    <citation type="submission" date="2019-08" db="EMBL/GenBank/DDBJ databases">
        <title>Bacillus genomes from the desert of Cuatro Cienegas, Coahuila.</title>
        <authorList>
            <person name="Olmedo-Alvarez G."/>
        </authorList>
    </citation>
    <scope>NUCLEOTIDE SEQUENCE [LARGE SCALE GENOMIC DNA]</scope>
    <source>
        <strain evidence="2 3">CH87b_3T</strain>
    </source>
</reference>
<feature type="transmembrane region" description="Helical" evidence="1">
    <location>
        <begin position="100"/>
        <end position="120"/>
    </location>
</feature>
<organism evidence="2 3">
    <name type="scientific">Rossellomorea aquimaris</name>
    <dbReference type="NCBI Taxonomy" id="189382"/>
    <lineage>
        <taxon>Bacteria</taxon>
        <taxon>Bacillati</taxon>
        <taxon>Bacillota</taxon>
        <taxon>Bacilli</taxon>
        <taxon>Bacillales</taxon>
        <taxon>Bacillaceae</taxon>
        <taxon>Rossellomorea</taxon>
    </lineage>
</organism>
<dbReference type="EMBL" id="VTEZ01000010">
    <property type="protein sequence ID" value="TYS79626.1"/>
    <property type="molecule type" value="Genomic_DNA"/>
</dbReference>
<gene>
    <name evidence="2" type="ORF">FZC85_21150</name>
</gene>
<keyword evidence="1" id="KW-1133">Transmembrane helix</keyword>
<dbReference type="OrthoDB" id="482433at2"/>
<name>A0A5D4TJX2_9BACI</name>
<sequence length="142" mass="16665">MLGSFVLGAFSLLPYFFLRKRKSPSSIRNPKWIHKILKSNVYSILLILLAFSSSLYLLNGFSLIAYWEAFNNSKLVSVMTIDFLVLLWLSSYVMKTKYNVTRFPILSFIPVIGPLVLRWIKHNGRKTYHVYEDTKRTERHND</sequence>
<proteinExistence type="predicted"/>
<feature type="transmembrane region" description="Helical" evidence="1">
    <location>
        <begin position="42"/>
        <end position="63"/>
    </location>
</feature>
<dbReference type="Proteomes" id="UP000324269">
    <property type="component" value="Unassembled WGS sequence"/>
</dbReference>
<comment type="caution">
    <text evidence="2">The sequence shown here is derived from an EMBL/GenBank/DDBJ whole genome shotgun (WGS) entry which is preliminary data.</text>
</comment>
<evidence type="ECO:0000313" key="2">
    <source>
        <dbReference type="EMBL" id="TYS79626.1"/>
    </source>
</evidence>
<keyword evidence="1" id="KW-0472">Membrane</keyword>
<dbReference type="AlphaFoldDB" id="A0A5D4TJX2"/>
<accession>A0A5D4TJX2</accession>
<dbReference type="PANTHER" id="PTHR36009">
    <property type="match status" value="1"/>
</dbReference>
<keyword evidence="1" id="KW-0812">Transmembrane</keyword>
<evidence type="ECO:0000256" key="1">
    <source>
        <dbReference type="SAM" id="Phobius"/>
    </source>
</evidence>
<dbReference type="PANTHER" id="PTHR36009:SF3">
    <property type="entry name" value="TRANSMEMBRANE PROTEIN"/>
    <property type="match status" value="1"/>
</dbReference>
<feature type="transmembrane region" description="Helical" evidence="1">
    <location>
        <begin position="75"/>
        <end position="94"/>
    </location>
</feature>
<protein>
    <recommendedName>
        <fullName evidence="4">DUF2834 domain-containing protein</fullName>
    </recommendedName>
</protein>
<evidence type="ECO:0008006" key="4">
    <source>
        <dbReference type="Google" id="ProtNLM"/>
    </source>
</evidence>
<evidence type="ECO:0000313" key="3">
    <source>
        <dbReference type="Proteomes" id="UP000324269"/>
    </source>
</evidence>